<proteinExistence type="predicted"/>
<organism evidence="1">
    <name type="scientific">Bradyrhizobium sp. LLZ17</name>
    <dbReference type="NCBI Taxonomy" id="3239388"/>
    <lineage>
        <taxon>Bacteria</taxon>
        <taxon>Pseudomonadati</taxon>
        <taxon>Pseudomonadota</taxon>
        <taxon>Alphaproteobacteria</taxon>
        <taxon>Hyphomicrobiales</taxon>
        <taxon>Nitrobacteraceae</taxon>
        <taxon>Bradyrhizobium</taxon>
    </lineage>
</organism>
<accession>A0AB39XMV1</accession>
<name>A0AB39XMV1_9BRAD</name>
<dbReference type="RefSeq" id="WP_369723072.1">
    <property type="nucleotide sequence ID" value="NZ_CP165734.1"/>
</dbReference>
<protein>
    <submittedName>
        <fullName evidence="1">Uncharacterized protein</fullName>
    </submittedName>
</protein>
<gene>
    <name evidence="1" type="ORF">AB8Z38_03025</name>
</gene>
<reference evidence="1" key="1">
    <citation type="submission" date="2024-08" db="EMBL/GenBank/DDBJ databases">
        <authorList>
            <person name="Chaddad Z."/>
            <person name="Lamrabet M."/>
            <person name="Bouhnik O."/>
            <person name="Alami S."/>
            <person name="Wipf D."/>
            <person name="Courty P.E."/>
            <person name="Missbah El Idrissi M."/>
        </authorList>
    </citation>
    <scope>NUCLEOTIDE SEQUENCE</scope>
    <source>
        <strain evidence="1">LLZ17</strain>
    </source>
</reference>
<evidence type="ECO:0000313" key="1">
    <source>
        <dbReference type="EMBL" id="XDV58509.1"/>
    </source>
</evidence>
<dbReference type="AlphaFoldDB" id="A0AB39XMV1"/>
<dbReference type="EMBL" id="CP165734">
    <property type="protein sequence ID" value="XDV58509.1"/>
    <property type="molecule type" value="Genomic_DNA"/>
</dbReference>
<sequence length="89" mass="9957">MPSEKKIKIEFVPGQIVEGHEVSVDESTEKWSEYMLSDGTVLRGKITIIGAVRVEGHWDPQGNPMYQMNMAPTVVISSSPDRLKQRTGK</sequence>